<keyword evidence="2" id="KW-0489">Methyltransferase</keyword>
<dbReference type="CDD" id="cd02440">
    <property type="entry name" value="AdoMet_MTases"/>
    <property type="match status" value="1"/>
</dbReference>
<evidence type="ECO:0000259" key="1">
    <source>
        <dbReference type="Pfam" id="PF08241"/>
    </source>
</evidence>
<gene>
    <name evidence="2" type="ORF">H1B27_15850</name>
</gene>
<dbReference type="RefSeq" id="WP_061876477.1">
    <property type="nucleotide sequence ID" value="NZ_JACEGD010000013.1"/>
</dbReference>
<evidence type="ECO:0000313" key="2">
    <source>
        <dbReference type="EMBL" id="MBH5387738.1"/>
    </source>
</evidence>
<dbReference type="Pfam" id="PF08241">
    <property type="entry name" value="Methyltransf_11"/>
    <property type="match status" value="1"/>
</dbReference>
<dbReference type="SUPFAM" id="SSF53335">
    <property type="entry name" value="S-adenosyl-L-methionine-dependent methyltransferases"/>
    <property type="match status" value="1"/>
</dbReference>
<dbReference type="PANTHER" id="PTHR43591">
    <property type="entry name" value="METHYLTRANSFERASE"/>
    <property type="match status" value="1"/>
</dbReference>
<comment type="caution">
    <text evidence="2">The sequence shown here is derived from an EMBL/GenBank/DDBJ whole genome shotgun (WGS) entry which is preliminary data.</text>
</comment>
<organism evidence="2 3">
    <name type="scientific">Bradyrhizobium diversitatis</name>
    <dbReference type="NCBI Taxonomy" id="2755406"/>
    <lineage>
        <taxon>Bacteria</taxon>
        <taxon>Pseudomonadati</taxon>
        <taxon>Pseudomonadota</taxon>
        <taxon>Alphaproteobacteria</taxon>
        <taxon>Hyphomicrobiales</taxon>
        <taxon>Nitrobacteraceae</taxon>
        <taxon>Bradyrhizobium</taxon>
    </lineage>
</organism>
<keyword evidence="2" id="KW-0808">Transferase</keyword>
<dbReference type="Gene3D" id="3.40.50.150">
    <property type="entry name" value="Vaccinia Virus protein VP39"/>
    <property type="match status" value="1"/>
</dbReference>
<feature type="domain" description="Methyltransferase type 11" evidence="1">
    <location>
        <begin position="43"/>
        <end position="136"/>
    </location>
</feature>
<dbReference type="GO" id="GO:0008168">
    <property type="term" value="F:methyltransferase activity"/>
    <property type="evidence" value="ECO:0007669"/>
    <property type="project" value="UniProtKB-KW"/>
</dbReference>
<dbReference type="InterPro" id="IPR013216">
    <property type="entry name" value="Methyltransf_11"/>
</dbReference>
<dbReference type="InterPro" id="IPR029063">
    <property type="entry name" value="SAM-dependent_MTases_sf"/>
</dbReference>
<reference evidence="2 3" key="1">
    <citation type="submission" date="2020-07" db="EMBL/GenBank/DDBJ databases">
        <title>Bradyrhizobium diversity isolated from nodules of indigenous legumes of Western Australia.</title>
        <authorList>
            <person name="Klepa M.S."/>
        </authorList>
    </citation>
    <scope>NUCLEOTIDE SEQUENCE [LARGE SCALE GENOMIC DNA]</scope>
    <source>
        <strain evidence="2 3">CNPSo 4019</strain>
    </source>
</reference>
<evidence type="ECO:0000313" key="3">
    <source>
        <dbReference type="Proteomes" id="UP001194539"/>
    </source>
</evidence>
<sequence length="262" mass="28062">MSTPEPIKFTDGAAYERFMAPWSRSAGALFLDWLAPGPDLSWVDVGCGNGAFTEMILAGAAPSHVSAIDPSEAQIAAAQQRISAKQVELSVGDALALPYDDARFDAAIMALVLFFVPDPKRGAAELVRVTKPGGMVASYTWDITRGGTPTQPLWEELDAMGQPTARPPSADVSRFAALKALWAELGLRDVETRELVVERTFANFDDYWLSMVVSSPTGVVGKLSDAESAELKRRLQDRLPASATGAITVHAWATAIKGRKAA</sequence>
<proteinExistence type="predicted"/>
<name>A0ABS0P393_9BRAD</name>
<dbReference type="Proteomes" id="UP001194539">
    <property type="component" value="Unassembled WGS sequence"/>
</dbReference>
<accession>A0ABS0P393</accession>
<dbReference type="EMBL" id="JACEGD010000013">
    <property type="protein sequence ID" value="MBH5387738.1"/>
    <property type="molecule type" value="Genomic_DNA"/>
</dbReference>
<protein>
    <submittedName>
        <fullName evidence="2">Class I SAM-dependent methyltransferase</fullName>
    </submittedName>
</protein>
<dbReference type="GO" id="GO:0032259">
    <property type="term" value="P:methylation"/>
    <property type="evidence" value="ECO:0007669"/>
    <property type="project" value="UniProtKB-KW"/>
</dbReference>
<keyword evidence="3" id="KW-1185">Reference proteome</keyword>